<evidence type="ECO:0000313" key="2">
    <source>
        <dbReference type="Proteomes" id="UP000027238"/>
    </source>
</evidence>
<protein>
    <submittedName>
        <fullName evidence="1">Uncharacterized protein</fullName>
    </submittedName>
</protein>
<name>A0A066WWM5_COLSU</name>
<comment type="caution">
    <text evidence="1">The sequence shown here is derived from an EMBL/GenBank/DDBJ whole genome shotgun (WGS) entry which is preliminary data.</text>
</comment>
<organism evidence="1 2">
    <name type="scientific">Colletotrichum sublineola</name>
    <name type="common">Sorghum anthracnose fungus</name>
    <dbReference type="NCBI Taxonomy" id="1173701"/>
    <lineage>
        <taxon>Eukaryota</taxon>
        <taxon>Fungi</taxon>
        <taxon>Dikarya</taxon>
        <taxon>Ascomycota</taxon>
        <taxon>Pezizomycotina</taxon>
        <taxon>Sordariomycetes</taxon>
        <taxon>Hypocreomycetidae</taxon>
        <taxon>Glomerellales</taxon>
        <taxon>Glomerellaceae</taxon>
        <taxon>Colletotrichum</taxon>
        <taxon>Colletotrichum graminicola species complex</taxon>
    </lineage>
</organism>
<keyword evidence="2" id="KW-1185">Reference proteome</keyword>
<proteinExistence type="predicted"/>
<dbReference type="EMBL" id="JMSE01001425">
    <property type="protein sequence ID" value="KDN61288.1"/>
    <property type="molecule type" value="Genomic_DNA"/>
</dbReference>
<accession>A0A066WWM5</accession>
<dbReference type="Proteomes" id="UP000027238">
    <property type="component" value="Unassembled WGS sequence"/>
</dbReference>
<gene>
    <name evidence="1" type="ORF">CSUB01_04318</name>
</gene>
<evidence type="ECO:0000313" key="1">
    <source>
        <dbReference type="EMBL" id="KDN61288.1"/>
    </source>
</evidence>
<dbReference type="HOGENOM" id="CLU_2061362_0_0_1"/>
<reference evidence="2" key="1">
    <citation type="journal article" date="2014" name="Genome Announc.">
        <title>Draft genome sequence of Colletotrichum sublineola, a destructive pathogen of cultivated sorghum.</title>
        <authorList>
            <person name="Baroncelli R."/>
            <person name="Sanz-Martin J.M."/>
            <person name="Rech G.E."/>
            <person name="Sukno S.A."/>
            <person name="Thon M.R."/>
        </authorList>
    </citation>
    <scope>NUCLEOTIDE SEQUENCE [LARGE SCALE GENOMIC DNA]</scope>
    <source>
        <strain evidence="2">TX430BB</strain>
    </source>
</reference>
<sequence>MEGFGGWLTRLSEGGKDGGMPASLTRVARAMANWGVQGALLGNRPWTDVTNGLSHPSEWFDFFHASKATFKVFVAGSEWYQVYTRGQVMMVFNVGSGSAALPVPTTASDMRAEMRPDAK</sequence>
<dbReference type="AlphaFoldDB" id="A0A066WWM5"/>